<organism evidence="1 2">
    <name type="scientific">Nephila pilipes</name>
    <name type="common">Giant wood spider</name>
    <name type="synonym">Nephila maculata</name>
    <dbReference type="NCBI Taxonomy" id="299642"/>
    <lineage>
        <taxon>Eukaryota</taxon>
        <taxon>Metazoa</taxon>
        <taxon>Ecdysozoa</taxon>
        <taxon>Arthropoda</taxon>
        <taxon>Chelicerata</taxon>
        <taxon>Arachnida</taxon>
        <taxon>Araneae</taxon>
        <taxon>Araneomorphae</taxon>
        <taxon>Entelegynae</taxon>
        <taxon>Araneoidea</taxon>
        <taxon>Nephilidae</taxon>
        <taxon>Nephila</taxon>
    </lineage>
</organism>
<dbReference type="EMBL" id="BMAW01111259">
    <property type="protein sequence ID" value="GFT47051.1"/>
    <property type="molecule type" value="Genomic_DNA"/>
</dbReference>
<reference evidence="1" key="1">
    <citation type="submission" date="2020-08" db="EMBL/GenBank/DDBJ databases">
        <title>Multicomponent nature underlies the extraordinary mechanical properties of spider dragline silk.</title>
        <authorList>
            <person name="Kono N."/>
            <person name="Nakamura H."/>
            <person name="Mori M."/>
            <person name="Yoshida Y."/>
            <person name="Ohtoshi R."/>
            <person name="Malay A.D."/>
            <person name="Moran D.A.P."/>
            <person name="Tomita M."/>
            <person name="Numata K."/>
            <person name="Arakawa K."/>
        </authorList>
    </citation>
    <scope>NUCLEOTIDE SEQUENCE</scope>
</reference>
<gene>
    <name evidence="1" type="ORF">NPIL_434101</name>
</gene>
<keyword evidence="2" id="KW-1185">Reference proteome</keyword>
<evidence type="ECO:0000313" key="1">
    <source>
        <dbReference type="EMBL" id="GFT47051.1"/>
    </source>
</evidence>
<name>A0A8X6P424_NEPPI</name>
<protein>
    <submittedName>
        <fullName evidence="1">Uncharacterized protein</fullName>
    </submittedName>
</protein>
<comment type="caution">
    <text evidence="1">The sequence shown here is derived from an EMBL/GenBank/DDBJ whole genome shotgun (WGS) entry which is preliminary data.</text>
</comment>
<accession>A0A8X6P424</accession>
<proteinExistence type="predicted"/>
<dbReference type="Proteomes" id="UP000887013">
    <property type="component" value="Unassembled WGS sequence"/>
</dbReference>
<dbReference type="AlphaFoldDB" id="A0A8X6P424"/>
<sequence>MLRAPIVFSESLLKGGQTRINISPRADAAASTEEKTFPPVFKRETGLQLEISRGSPGLGIKTTLASFQEEGTVERSRTLLKKADSTCAPGSRDLKLE</sequence>
<evidence type="ECO:0000313" key="2">
    <source>
        <dbReference type="Proteomes" id="UP000887013"/>
    </source>
</evidence>